<evidence type="ECO:0000313" key="2">
    <source>
        <dbReference type="EMBL" id="AXF97194.1"/>
    </source>
</evidence>
<proteinExistence type="predicted"/>
<accession>A0A345DSK3</accession>
<dbReference type="KEGG" id="sphh:SDAV_002261"/>
<keyword evidence="1" id="KW-0812">Transmembrane</keyword>
<evidence type="ECO:0000313" key="3">
    <source>
        <dbReference type="Proteomes" id="UP000253689"/>
    </source>
</evidence>
<dbReference type="Proteomes" id="UP000253689">
    <property type="component" value="Chromosome"/>
</dbReference>
<keyword evidence="1" id="KW-0472">Membrane</keyword>
<keyword evidence="3" id="KW-1185">Reference proteome</keyword>
<dbReference type="RefSeq" id="WP_114565564.1">
    <property type="nucleotide sequence ID" value="NZ_CP031088.1"/>
</dbReference>
<name>A0A345DSK3_9MOLU</name>
<organism evidence="2 3">
    <name type="scientific">Spiroplasma phoeniceum P40</name>
    <dbReference type="NCBI Taxonomy" id="1276259"/>
    <lineage>
        <taxon>Bacteria</taxon>
        <taxon>Bacillati</taxon>
        <taxon>Mycoplasmatota</taxon>
        <taxon>Mollicutes</taxon>
        <taxon>Entomoplasmatales</taxon>
        <taxon>Spiroplasmataceae</taxon>
        <taxon>Spiroplasma</taxon>
    </lineage>
</organism>
<feature type="transmembrane region" description="Helical" evidence="1">
    <location>
        <begin position="49"/>
        <end position="67"/>
    </location>
</feature>
<evidence type="ECO:0000256" key="1">
    <source>
        <dbReference type="SAM" id="Phobius"/>
    </source>
</evidence>
<keyword evidence="1" id="KW-1133">Transmembrane helix</keyword>
<gene>
    <name evidence="2" type="ORF">SDAV_002261</name>
</gene>
<sequence>MIYIFIQNLNDLIEELEQEKSISIYHSKDYFLETLKILQKDYLKEKKKFYLIVIFGMNILKKYVFFVKKK</sequence>
<protein>
    <submittedName>
        <fullName evidence="2">Uncharacterized protein</fullName>
    </submittedName>
</protein>
<dbReference type="EMBL" id="CP031088">
    <property type="protein sequence ID" value="AXF97194.1"/>
    <property type="molecule type" value="Genomic_DNA"/>
</dbReference>
<reference evidence="3" key="1">
    <citation type="submission" date="2018-07" db="EMBL/GenBank/DDBJ databases">
        <title>Complete Genome Sequence of Spiroplasma phoeniceum.</title>
        <authorList>
            <person name="Davis R.E."/>
            <person name="Shao J.Y."/>
            <person name="Zhao Y."/>
            <person name="Silver A."/>
            <person name="Stump z."/>
            <person name="Gasparich G."/>
        </authorList>
    </citation>
    <scope>NUCLEOTIDE SEQUENCE [LARGE SCALE GENOMIC DNA]</scope>
    <source>
        <strain evidence="3">P40</strain>
    </source>
</reference>
<dbReference type="AlphaFoldDB" id="A0A345DSK3"/>